<evidence type="ECO:0000256" key="2">
    <source>
        <dbReference type="ARBA" id="ARBA00022598"/>
    </source>
</evidence>
<accession>A0A449BDA0</accession>
<dbReference type="GO" id="GO:0004019">
    <property type="term" value="F:adenylosuccinate synthase activity"/>
    <property type="evidence" value="ECO:0007669"/>
    <property type="project" value="UniProtKB-UniRule"/>
</dbReference>
<evidence type="ECO:0000256" key="9">
    <source>
        <dbReference type="PROSITE-ProRule" id="PRU10134"/>
    </source>
</evidence>
<feature type="active site" evidence="9">
    <location>
        <position position="135"/>
    </location>
</feature>
<keyword evidence="3 8" id="KW-0479">Metal-binding</keyword>
<dbReference type="GO" id="GO:0046040">
    <property type="term" value="P:IMP metabolic process"/>
    <property type="evidence" value="ECO:0007669"/>
    <property type="project" value="TreeGrafter"/>
</dbReference>
<keyword evidence="7 8" id="KW-0342">GTP-binding</keyword>
<dbReference type="PANTHER" id="PTHR11846">
    <property type="entry name" value="ADENYLOSUCCINATE SYNTHETASE"/>
    <property type="match status" value="1"/>
</dbReference>
<dbReference type="InterPro" id="IPR042111">
    <property type="entry name" value="Adenylosuccinate_synth_dom3"/>
</dbReference>
<dbReference type="GO" id="GO:0005525">
    <property type="term" value="F:GTP binding"/>
    <property type="evidence" value="ECO:0007669"/>
    <property type="project" value="UniProtKB-UniRule"/>
</dbReference>
<comment type="cofactor">
    <cofactor evidence="8">
        <name>Mg(2+)</name>
        <dbReference type="ChEBI" id="CHEBI:18420"/>
    </cofactor>
    <text evidence="8">Binds 1 Mg(2+) ion per subunit.</text>
</comment>
<dbReference type="SMART" id="SM00788">
    <property type="entry name" value="Adenylsucc_synt"/>
    <property type="match status" value="1"/>
</dbReference>
<dbReference type="NCBIfam" id="NF002223">
    <property type="entry name" value="PRK01117.1"/>
    <property type="match status" value="1"/>
</dbReference>
<feature type="binding site" evidence="8">
    <location>
        <begin position="40"/>
        <end position="42"/>
    </location>
    <ligand>
        <name>GTP</name>
        <dbReference type="ChEBI" id="CHEBI:37565"/>
    </ligand>
</feature>
<dbReference type="Proteomes" id="UP000289841">
    <property type="component" value="Chromosome"/>
</dbReference>
<keyword evidence="2 8" id="KW-0436">Ligase</keyword>
<dbReference type="Gene3D" id="1.10.300.10">
    <property type="entry name" value="Adenylosuccinate Synthetase, subunit A, domain 2"/>
    <property type="match status" value="1"/>
</dbReference>
<keyword evidence="4 8" id="KW-0547">Nucleotide-binding</keyword>
<dbReference type="STRING" id="1278311.GCA_000428705_00972"/>
<comment type="pathway">
    <text evidence="8 10">Purine metabolism; AMP biosynthesis via de novo pathway; AMP from IMP: step 1/2.</text>
</comment>
<evidence type="ECO:0000313" key="11">
    <source>
        <dbReference type="EMBL" id="VEU80434.1"/>
    </source>
</evidence>
<protein>
    <recommendedName>
        <fullName evidence="8 10">Adenylosuccinate synthetase</fullName>
        <shortName evidence="8">AMPSase</shortName>
        <shortName evidence="8">AdSS</shortName>
        <ecNumber evidence="8 10">6.3.4.4</ecNumber>
    </recommendedName>
    <alternativeName>
        <fullName evidence="8">IMP--aspartate ligase</fullName>
    </alternativeName>
</protein>
<dbReference type="PANTHER" id="PTHR11846:SF0">
    <property type="entry name" value="ADENYLOSUCCINATE SYNTHETASE"/>
    <property type="match status" value="1"/>
</dbReference>
<keyword evidence="12" id="KW-1185">Reference proteome</keyword>
<dbReference type="EC" id="6.3.4.4" evidence="8 10"/>
<evidence type="ECO:0000256" key="10">
    <source>
        <dbReference type="RuleBase" id="RU000520"/>
    </source>
</evidence>
<organism evidence="11 12">
    <name type="scientific">Haploplasma axanthum</name>
    <name type="common">Acholeplasma axanthum</name>
    <dbReference type="NCBI Taxonomy" id="29552"/>
    <lineage>
        <taxon>Bacteria</taxon>
        <taxon>Bacillati</taxon>
        <taxon>Mycoplasmatota</taxon>
        <taxon>Mollicutes</taxon>
        <taxon>Acholeplasmatales</taxon>
        <taxon>Acholeplasmataceae</taxon>
        <taxon>Haploplasma</taxon>
    </lineage>
</organism>
<comment type="similarity">
    <text evidence="8 10">Belongs to the adenylosuccinate synthetase family.</text>
</comment>
<evidence type="ECO:0000256" key="1">
    <source>
        <dbReference type="ARBA" id="ARBA00011738"/>
    </source>
</evidence>
<feature type="binding site" description="in other chain" evidence="8">
    <location>
        <position position="213"/>
    </location>
    <ligand>
        <name>IMP</name>
        <dbReference type="ChEBI" id="CHEBI:58053"/>
        <note>ligand shared between dimeric partners</note>
    </ligand>
</feature>
<dbReference type="Pfam" id="PF00709">
    <property type="entry name" value="Adenylsucc_synt"/>
    <property type="match status" value="1"/>
</dbReference>
<feature type="binding site" description="in other chain" evidence="8">
    <location>
        <position position="292"/>
    </location>
    <ligand>
        <name>IMP</name>
        <dbReference type="ChEBI" id="CHEBI:58053"/>
        <note>ligand shared between dimeric partners</note>
    </ligand>
</feature>
<reference evidence="11 12" key="1">
    <citation type="submission" date="2019-01" db="EMBL/GenBank/DDBJ databases">
        <authorList>
            <consortium name="Pathogen Informatics"/>
        </authorList>
    </citation>
    <scope>NUCLEOTIDE SEQUENCE [LARGE SCALE GENOMIC DNA]</scope>
    <source>
        <strain evidence="11 12">NCTC10138</strain>
    </source>
</reference>
<dbReference type="InterPro" id="IPR042109">
    <property type="entry name" value="Adenylosuccinate_synth_dom1"/>
</dbReference>
<keyword evidence="8" id="KW-0963">Cytoplasm</keyword>
<dbReference type="PROSITE" id="PS00513">
    <property type="entry name" value="ADENYLOSUCCIN_SYN_2"/>
    <property type="match status" value="1"/>
</dbReference>
<sequence>MKRVVIVGTQWGDEGKGKITDYLALKADVVTRYQGGNNAGHTIVVNSKKYALHLLPSGILNANKINILANGMVINIEALINELNEIGLRDYKLFISDRAHVTFPFHLEIDKQEENSKHKKIGTTHKGIGPTYKDKSARIGIRVGTLIANDFKENLKELIENKNKELTTNIDFESVYEKYSEYAKIIKPYVTDTSKLLNDLIIDNKKILFEGAQGVMLCLDHGTYPFVTSSSPTAASVPVNTGIAPWLIDGAVGVTKAYSTRVGEGPIPSEMFDEIGNNIRIKGNEFGTTTGRPRRIGWLDTVVLRYTKRVSGLSYLAVTLLDVLTGLDKIKIVKSYMLDGKEIDTIPAHIKDYERVVPNYLEVAGWSEDITNVKSFEELPLNAKKYLKMIEELTGVKVAIFSVGPKREQTIEILPIFEDWLKWLNDIKVTSLKNFGVIKIAMIIF</sequence>
<dbReference type="HAMAP" id="MF_00011">
    <property type="entry name" value="Adenylosucc_synth"/>
    <property type="match status" value="1"/>
</dbReference>
<dbReference type="InterPro" id="IPR018220">
    <property type="entry name" value="Adenylosuccin_syn_GTP-bd"/>
</dbReference>
<feature type="binding site" evidence="8">
    <location>
        <position position="138"/>
    </location>
    <ligand>
        <name>IMP</name>
        <dbReference type="ChEBI" id="CHEBI:58053"/>
        <note>ligand shared between dimeric partners</note>
    </ligand>
</feature>
<dbReference type="AlphaFoldDB" id="A0A449BDA0"/>
<dbReference type="KEGG" id="aaxa:NCTC10138_00804"/>
<dbReference type="UniPathway" id="UPA00075">
    <property type="reaction ID" value="UER00335"/>
</dbReference>
<feature type="binding site" description="in other chain" evidence="8">
    <location>
        <position position="124"/>
    </location>
    <ligand>
        <name>IMP</name>
        <dbReference type="ChEBI" id="CHEBI:58053"/>
        <note>ligand shared between dimeric partners</note>
    </ligand>
</feature>
<dbReference type="EMBL" id="LR215048">
    <property type="protein sequence ID" value="VEU80434.1"/>
    <property type="molecule type" value="Genomic_DNA"/>
</dbReference>
<evidence type="ECO:0000256" key="3">
    <source>
        <dbReference type="ARBA" id="ARBA00022723"/>
    </source>
</evidence>
<gene>
    <name evidence="8 11" type="primary">purA</name>
    <name evidence="11" type="ORF">NCTC10138_00804</name>
</gene>
<evidence type="ECO:0000313" key="12">
    <source>
        <dbReference type="Proteomes" id="UP000289841"/>
    </source>
</evidence>
<evidence type="ECO:0000256" key="5">
    <source>
        <dbReference type="ARBA" id="ARBA00022755"/>
    </source>
</evidence>
<dbReference type="OrthoDB" id="9807553at2"/>
<proteinExistence type="inferred from homology"/>
<dbReference type="FunFam" id="1.10.300.10:FF:000001">
    <property type="entry name" value="Adenylosuccinate synthetase"/>
    <property type="match status" value="1"/>
</dbReference>
<evidence type="ECO:0000256" key="6">
    <source>
        <dbReference type="ARBA" id="ARBA00022842"/>
    </source>
</evidence>
<dbReference type="InterPro" id="IPR042110">
    <property type="entry name" value="Adenylosuccinate_synth_dom2"/>
</dbReference>
<dbReference type="SUPFAM" id="SSF52540">
    <property type="entry name" value="P-loop containing nucleoside triphosphate hydrolases"/>
    <property type="match status" value="1"/>
</dbReference>
<comment type="subunit">
    <text evidence="1 8">Homodimer.</text>
</comment>
<dbReference type="GO" id="GO:0044208">
    <property type="term" value="P:'de novo' AMP biosynthetic process"/>
    <property type="evidence" value="ECO:0007669"/>
    <property type="project" value="UniProtKB-UniRule"/>
</dbReference>
<dbReference type="InterPro" id="IPR001114">
    <property type="entry name" value="Adenylosuccinate_synthetase"/>
</dbReference>
<feature type="binding site" evidence="8">
    <location>
        <position position="13"/>
    </location>
    <ligand>
        <name>Mg(2+)</name>
        <dbReference type="ChEBI" id="CHEBI:18420"/>
    </ligand>
</feature>
<evidence type="ECO:0000256" key="8">
    <source>
        <dbReference type="HAMAP-Rule" id="MF_00011"/>
    </source>
</evidence>
<dbReference type="InterPro" id="IPR033128">
    <property type="entry name" value="Adenylosuccin_syn_Lys_AS"/>
</dbReference>
<comment type="catalytic activity">
    <reaction evidence="8 10">
        <text>IMP + L-aspartate + GTP = N(6)-(1,2-dicarboxyethyl)-AMP + GDP + phosphate + 2 H(+)</text>
        <dbReference type="Rhea" id="RHEA:15753"/>
        <dbReference type="ChEBI" id="CHEBI:15378"/>
        <dbReference type="ChEBI" id="CHEBI:29991"/>
        <dbReference type="ChEBI" id="CHEBI:37565"/>
        <dbReference type="ChEBI" id="CHEBI:43474"/>
        <dbReference type="ChEBI" id="CHEBI:57567"/>
        <dbReference type="ChEBI" id="CHEBI:58053"/>
        <dbReference type="ChEBI" id="CHEBI:58189"/>
        <dbReference type="EC" id="6.3.4.4"/>
    </reaction>
</comment>
<comment type="function">
    <text evidence="8">Plays an important role in the de novo pathway of purine nucleotide biosynthesis. Catalyzes the first committed step in the biosynthesis of AMP from IMP.</text>
</comment>
<feature type="binding site" evidence="8">
    <location>
        <begin position="12"/>
        <end position="18"/>
    </location>
    <ligand>
        <name>GTP</name>
        <dbReference type="ChEBI" id="CHEBI:37565"/>
    </ligand>
</feature>
<feature type="binding site" evidence="8">
    <location>
        <position position="40"/>
    </location>
    <ligand>
        <name>Mg(2+)</name>
        <dbReference type="ChEBI" id="CHEBI:18420"/>
    </ligand>
</feature>
<keyword evidence="6 8" id="KW-0460">Magnesium</keyword>
<dbReference type="GO" id="GO:0000287">
    <property type="term" value="F:magnesium ion binding"/>
    <property type="evidence" value="ECO:0007669"/>
    <property type="project" value="UniProtKB-UniRule"/>
</dbReference>
<feature type="binding site" evidence="8">
    <location>
        <begin position="288"/>
        <end position="294"/>
    </location>
    <ligand>
        <name>substrate</name>
    </ligand>
</feature>
<dbReference type="NCBIfam" id="TIGR00184">
    <property type="entry name" value="purA"/>
    <property type="match status" value="1"/>
</dbReference>
<feature type="binding site" evidence="8">
    <location>
        <begin position="402"/>
        <end position="404"/>
    </location>
    <ligand>
        <name>GTP</name>
        <dbReference type="ChEBI" id="CHEBI:37565"/>
    </ligand>
</feature>
<feature type="binding site" description="in other chain" evidence="8">
    <location>
        <begin position="38"/>
        <end position="41"/>
    </location>
    <ligand>
        <name>IMP</name>
        <dbReference type="ChEBI" id="CHEBI:58053"/>
        <note>ligand shared between dimeric partners</note>
    </ligand>
</feature>
<dbReference type="Gene3D" id="3.90.170.10">
    <property type="entry name" value="Adenylosuccinate Synthetase, subunit A, domain 3"/>
    <property type="match status" value="1"/>
</dbReference>
<dbReference type="CDD" id="cd03108">
    <property type="entry name" value="AdSS"/>
    <property type="match status" value="1"/>
</dbReference>
<dbReference type="PROSITE" id="PS01266">
    <property type="entry name" value="ADENYLOSUCCIN_SYN_1"/>
    <property type="match status" value="1"/>
</dbReference>
<dbReference type="GO" id="GO:0005737">
    <property type="term" value="C:cytoplasm"/>
    <property type="evidence" value="ECO:0007669"/>
    <property type="project" value="UniProtKB-SubCell"/>
</dbReference>
<feature type="binding site" description="in other chain" evidence="8">
    <location>
        <position position="228"/>
    </location>
    <ligand>
        <name>IMP</name>
        <dbReference type="ChEBI" id="CHEBI:58053"/>
        <note>ligand shared between dimeric partners</note>
    </ligand>
</feature>
<feature type="active site" description="Proton donor" evidence="8">
    <location>
        <position position="41"/>
    </location>
</feature>
<evidence type="ECO:0000256" key="4">
    <source>
        <dbReference type="ARBA" id="ARBA00022741"/>
    </source>
</evidence>
<feature type="binding site" description="in other chain" evidence="8">
    <location>
        <begin position="13"/>
        <end position="16"/>
    </location>
    <ligand>
        <name>IMP</name>
        <dbReference type="ChEBI" id="CHEBI:58053"/>
        <note>ligand shared between dimeric partners</note>
    </ligand>
</feature>
<comment type="subcellular location">
    <subcellularLocation>
        <location evidence="8">Cytoplasm</location>
    </subcellularLocation>
</comment>
<feature type="binding site" evidence="8">
    <location>
        <begin position="320"/>
        <end position="322"/>
    </location>
    <ligand>
        <name>GTP</name>
        <dbReference type="ChEBI" id="CHEBI:37565"/>
    </ligand>
</feature>
<dbReference type="InterPro" id="IPR027417">
    <property type="entry name" value="P-loop_NTPase"/>
</dbReference>
<dbReference type="FunFam" id="3.90.170.10:FF:000001">
    <property type="entry name" value="Adenylosuccinate synthetase"/>
    <property type="match status" value="1"/>
</dbReference>
<keyword evidence="5 8" id="KW-0658">Purine biosynthesis</keyword>
<dbReference type="Gene3D" id="3.40.440.10">
    <property type="entry name" value="Adenylosuccinate Synthetase, subunit A, domain 1"/>
    <property type="match status" value="1"/>
</dbReference>
<feature type="binding site" evidence="8">
    <location>
        <position position="294"/>
    </location>
    <ligand>
        <name>GTP</name>
        <dbReference type="ChEBI" id="CHEBI:37565"/>
    </ligand>
</feature>
<name>A0A449BDA0_HAPAX</name>
<evidence type="ECO:0000256" key="7">
    <source>
        <dbReference type="ARBA" id="ARBA00023134"/>
    </source>
</evidence>
<feature type="active site" description="Proton acceptor" evidence="8">
    <location>
        <position position="13"/>
    </location>
</feature>